<evidence type="ECO:0000256" key="4">
    <source>
        <dbReference type="ARBA" id="ARBA00023163"/>
    </source>
</evidence>
<dbReference type="PROSITE" id="PS50931">
    <property type="entry name" value="HTH_LYSR"/>
    <property type="match status" value="1"/>
</dbReference>
<evidence type="ECO:0000256" key="3">
    <source>
        <dbReference type="ARBA" id="ARBA00023125"/>
    </source>
</evidence>
<dbReference type="RefSeq" id="WP_260994749.1">
    <property type="nucleotide sequence ID" value="NZ_JAODWD010000005.1"/>
</dbReference>
<keyword evidence="2" id="KW-0805">Transcription regulation</keyword>
<dbReference type="InterPro" id="IPR037402">
    <property type="entry name" value="YidZ_PBP2"/>
</dbReference>
<accession>A0ABT2MEG3</accession>
<evidence type="ECO:0000256" key="2">
    <source>
        <dbReference type="ARBA" id="ARBA00023015"/>
    </source>
</evidence>
<evidence type="ECO:0000313" key="7">
    <source>
        <dbReference type="Proteomes" id="UP001206639"/>
    </source>
</evidence>
<proteinExistence type="inferred from homology"/>
<keyword evidence="3" id="KW-0238">DNA-binding</keyword>
<keyword evidence="7" id="KW-1185">Reference proteome</keyword>
<sequence>MATTRVDLRRIDLNLLVAFEALVAERGVTRAATRLGVGQSAMSSTLARLRKLLDDPVLVRDGRKLVATPLAESLLEPVRAILLDIEEVLAQRDAFTPATDARTFSILVMSYHLTYTYLHPLLARLDVEAPRVRLHIEPVSDDFAERLARHEIDLLIVPREACPEHRVLPHRVLFSDRYVVAADRDHPEIGDEITYEQFCTLPYLATWSGHQRSPVENQLDLLGVPRNVEVITEFGIASFLLRGTRMITVLHERLANSLVDLANLKLLEPPIEGLRPTTELMVWTKRTDGDAAHRWLRQRLTDLAAELTAAN</sequence>
<evidence type="ECO:0000256" key="1">
    <source>
        <dbReference type="ARBA" id="ARBA00009437"/>
    </source>
</evidence>
<organism evidence="6 7">
    <name type="scientific">Mycobacterium deserti</name>
    <dbReference type="NCBI Taxonomy" id="2978347"/>
    <lineage>
        <taxon>Bacteria</taxon>
        <taxon>Bacillati</taxon>
        <taxon>Actinomycetota</taxon>
        <taxon>Actinomycetes</taxon>
        <taxon>Mycobacteriales</taxon>
        <taxon>Mycobacteriaceae</taxon>
        <taxon>Mycobacterium</taxon>
    </lineage>
</organism>
<gene>
    <name evidence="6" type="ORF">N4S67_19875</name>
</gene>
<dbReference type="InterPro" id="IPR036388">
    <property type="entry name" value="WH-like_DNA-bd_sf"/>
</dbReference>
<name>A0ABT2MEG3_9MYCO</name>
<dbReference type="InterPro" id="IPR005119">
    <property type="entry name" value="LysR_subst-bd"/>
</dbReference>
<dbReference type="InterPro" id="IPR000847">
    <property type="entry name" value="LysR_HTH_N"/>
</dbReference>
<evidence type="ECO:0000313" key="6">
    <source>
        <dbReference type="EMBL" id="MCT7660666.1"/>
    </source>
</evidence>
<comment type="similarity">
    <text evidence="1">Belongs to the LysR transcriptional regulatory family.</text>
</comment>
<dbReference type="PANTHER" id="PTHR30118:SF15">
    <property type="entry name" value="TRANSCRIPTIONAL REGULATORY PROTEIN"/>
    <property type="match status" value="1"/>
</dbReference>
<protein>
    <submittedName>
        <fullName evidence="6">LysR family transcriptional regulator</fullName>
    </submittedName>
</protein>
<dbReference type="SUPFAM" id="SSF46785">
    <property type="entry name" value="Winged helix' DNA-binding domain"/>
    <property type="match status" value="1"/>
</dbReference>
<evidence type="ECO:0000259" key="5">
    <source>
        <dbReference type="PROSITE" id="PS50931"/>
    </source>
</evidence>
<dbReference type="Proteomes" id="UP001206639">
    <property type="component" value="Unassembled WGS sequence"/>
</dbReference>
<feature type="domain" description="HTH lysR-type" evidence="5">
    <location>
        <begin position="11"/>
        <end position="68"/>
    </location>
</feature>
<dbReference type="EMBL" id="JAODWD010000005">
    <property type="protein sequence ID" value="MCT7660666.1"/>
    <property type="molecule type" value="Genomic_DNA"/>
</dbReference>
<dbReference type="Gene3D" id="1.10.10.10">
    <property type="entry name" value="Winged helix-like DNA-binding domain superfamily/Winged helix DNA-binding domain"/>
    <property type="match status" value="1"/>
</dbReference>
<dbReference type="PANTHER" id="PTHR30118">
    <property type="entry name" value="HTH-TYPE TRANSCRIPTIONAL REGULATOR LEUO-RELATED"/>
    <property type="match status" value="1"/>
</dbReference>
<dbReference type="InterPro" id="IPR050389">
    <property type="entry name" value="LysR-type_TF"/>
</dbReference>
<dbReference type="Pfam" id="PF03466">
    <property type="entry name" value="LysR_substrate"/>
    <property type="match status" value="1"/>
</dbReference>
<dbReference type="CDD" id="cd08417">
    <property type="entry name" value="PBP2_Nitroaromatics_like"/>
    <property type="match status" value="1"/>
</dbReference>
<keyword evidence="4" id="KW-0804">Transcription</keyword>
<dbReference type="Pfam" id="PF00126">
    <property type="entry name" value="HTH_1"/>
    <property type="match status" value="1"/>
</dbReference>
<comment type="caution">
    <text evidence="6">The sequence shown here is derived from an EMBL/GenBank/DDBJ whole genome shotgun (WGS) entry which is preliminary data.</text>
</comment>
<dbReference type="InterPro" id="IPR036390">
    <property type="entry name" value="WH_DNA-bd_sf"/>
</dbReference>
<reference evidence="7" key="1">
    <citation type="submission" date="2023-07" db="EMBL/GenBank/DDBJ databases">
        <authorList>
            <person name="Deng Y."/>
            <person name="Zhang Y.-Q."/>
        </authorList>
    </citation>
    <scope>NUCLEOTIDE SEQUENCE [LARGE SCALE GENOMIC DNA]</scope>
    <source>
        <strain evidence="7">CPCC 205710</strain>
    </source>
</reference>
<dbReference type="Gene3D" id="3.40.190.10">
    <property type="entry name" value="Periplasmic binding protein-like II"/>
    <property type="match status" value="2"/>
</dbReference>
<dbReference type="SUPFAM" id="SSF53850">
    <property type="entry name" value="Periplasmic binding protein-like II"/>
    <property type="match status" value="1"/>
</dbReference>